<dbReference type="Pfam" id="PF00071">
    <property type="entry name" value="Ras"/>
    <property type="match status" value="1"/>
</dbReference>
<evidence type="ECO:0000256" key="4">
    <source>
        <dbReference type="ARBA" id="ARBA00022723"/>
    </source>
</evidence>
<evidence type="ECO:0000256" key="7">
    <source>
        <dbReference type="ARBA" id="ARBA00022787"/>
    </source>
</evidence>
<dbReference type="AlphaFoldDB" id="A0A1V9XSE6"/>
<dbReference type="PANTHER" id="PTHR24072">
    <property type="entry name" value="RHO FAMILY GTPASE"/>
    <property type="match status" value="1"/>
</dbReference>
<dbReference type="Pfam" id="PF08356">
    <property type="entry name" value="EF_assoc_2"/>
    <property type="match status" value="1"/>
</dbReference>
<keyword evidence="5" id="KW-0677">Repeat</keyword>
<dbReference type="GO" id="GO:0007264">
    <property type="term" value="P:small GTPase-mediated signal transduction"/>
    <property type="evidence" value="ECO:0007669"/>
    <property type="project" value="InterPro"/>
</dbReference>
<evidence type="ECO:0000256" key="2">
    <source>
        <dbReference type="ARBA" id="ARBA00007981"/>
    </source>
</evidence>
<dbReference type="InterPro" id="IPR002048">
    <property type="entry name" value="EF_hand_dom"/>
</dbReference>
<evidence type="ECO:0000256" key="1">
    <source>
        <dbReference type="ARBA" id="ARBA00004200"/>
    </source>
</evidence>
<dbReference type="InterPro" id="IPR027417">
    <property type="entry name" value="P-loop_NTPase"/>
</dbReference>
<dbReference type="GO" id="GO:0035099">
    <property type="term" value="P:hemocyte migration"/>
    <property type="evidence" value="ECO:0007669"/>
    <property type="project" value="UniProtKB-ARBA"/>
</dbReference>
<keyword evidence="6" id="KW-0547">Nucleotide-binding</keyword>
<reference evidence="16 17" key="1">
    <citation type="journal article" date="2017" name="Gigascience">
        <title>Draft genome of the honey bee ectoparasitic mite, Tropilaelaps mercedesae, is shaped by the parasitic life history.</title>
        <authorList>
            <person name="Dong X."/>
            <person name="Armstrong S.D."/>
            <person name="Xia D."/>
            <person name="Makepeace B.L."/>
            <person name="Darby A.C."/>
            <person name="Kadowaki T."/>
        </authorList>
    </citation>
    <scope>NUCLEOTIDE SEQUENCE [LARGE SCALE GENOMIC DNA]</scope>
    <source>
        <strain evidence="16">Wuxi-XJTLU</strain>
    </source>
</reference>
<dbReference type="FunFam" id="1.10.238.10:FF:000021">
    <property type="entry name" value="Mitochondrial Rho GTPase"/>
    <property type="match status" value="1"/>
</dbReference>
<evidence type="ECO:0000256" key="11">
    <source>
        <dbReference type="ARBA" id="ARBA00023128"/>
    </source>
</evidence>
<dbReference type="Gene3D" id="3.40.50.300">
    <property type="entry name" value="P-loop containing nucleotide triphosphate hydrolases"/>
    <property type="match status" value="2"/>
</dbReference>
<keyword evidence="4" id="KW-0479">Metal-binding</keyword>
<evidence type="ECO:0000313" key="17">
    <source>
        <dbReference type="Proteomes" id="UP000192247"/>
    </source>
</evidence>
<evidence type="ECO:0000313" key="16">
    <source>
        <dbReference type="EMBL" id="OQR76430.1"/>
    </source>
</evidence>
<dbReference type="PROSITE" id="PS00018">
    <property type="entry name" value="EF_HAND_1"/>
    <property type="match status" value="1"/>
</dbReference>
<dbReference type="InParanoid" id="A0A1V9XSE6"/>
<evidence type="ECO:0000256" key="12">
    <source>
        <dbReference type="ARBA" id="ARBA00023134"/>
    </source>
</evidence>
<keyword evidence="3" id="KW-0812">Transmembrane</keyword>
<keyword evidence="10" id="KW-1133">Transmembrane helix</keyword>
<dbReference type="GO" id="GO:0001667">
    <property type="term" value="P:ameboidal-type cell migration"/>
    <property type="evidence" value="ECO:0007669"/>
    <property type="project" value="UniProtKB-ARBA"/>
</dbReference>
<dbReference type="InterPro" id="IPR013567">
    <property type="entry name" value="EF_hand_assoc_2"/>
</dbReference>
<dbReference type="Proteomes" id="UP000192247">
    <property type="component" value="Unassembled WGS sequence"/>
</dbReference>
<dbReference type="Gene3D" id="1.10.238.10">
    <property type="entry name" value="EF-hand"/>
    <property type="match status" value="2"/>
</dbReference>
<keyword evidence="17" id="KW-1185">Reference proteome</keyword>
<dbReference type="InterPro" id="IPR001806">
    <property type="entry name" value="Small_GTPase"/>
</dbReference>
<dbReference type="PRINTS" id="PR00449">
    <property type="entry name" value="RASTRNSFRMNG"/>
</dbReference>
<dbReference type="GO" id="GO:0003006">
    <property type="term" value="P:developmental process involved in reproduction"/>
    <property type="evidence" value="ECO:0007669"/>
    <property type="project" value="UniProtKB-ARBA"/>
</dbReference>
<dbReference type="SUPFAM" id="SSF47473">
    <property type="entry name" value="EF-hand"/>
    <property type="match status" value="1"/>
</dbReference>
<keyword evidence="9" id="KW-0106">Calcium</keyword>
<comment type="subcellular location">
    <subcellularLocation>
        <location evidence="1">Mitochondrion outer membrane</location>
        <topology evidence="1">Single-pass type IV membrane protein</topology>
    </subcellularLocation>
</comment>
<dbReference type="PROSITE" id="PS51419">
    <property type="entry name" value="RAB"/>
    <property type="match status" value="1"/>
</dbReference>
<dbReference type="GO" id="GO:0005509">
    <property type="term" value="F:calcium ion binding"/>
    <property type="evidence" value="ECO:0007669"/>
    <property type="project" value="InterPro"/>
</dbReference>
<dbReference type="SMART" id="SM00175">
    <property type="entry name" value="RAB"/>
    <property type="match status" value="1"/>
</dbReference>
<organism evidence="16 17">
    <name type="scientific">Tropilaelaps mercedesae</name>
    <dbReference type="NCBI Taxonomy" id="418985"/>
    <lineage>
        <taxon>Eukaryota</taxon>
        <taxon>Metazoa</taxon>
        <taxon>Ecdysozoa</taxon>
        <taxon>Arthropoda</taxon>
        <taxon>Chelicerata</taxon>
        <taxon>Arachnida</taxon>
        <taxon>Acari</taxon>
        <taxon>Parasitiformes</taxon>
        <taxon>Mesostigmata</taxon>
        <taxon>Gamasina</taxon>
        <taxon>Dermanyssoidea</taxon>
        <taxon>Laelapidae</taxon>
        <taxon>Tropilaelaps</taxon>
    </lineage>
</organism>
<dbReference type="InterPro" id="IPR018247">
    <property type="entry name" value="EF_Hand_1_Ca_BS"/>
</dbReference>
<dbReference type="SUPFAM" id="SSF52540">
    <property type="entry name" value="P-loop containing nucleoside triphosphate hydrolases"/>
    <property type="match status" value="2"/>
</dbReference>
<dbReference type="Pfam" id="PF08355">
    <property type="entry name" value="EF_assoc_1"/>
    <property type="match status" value="1"/>
</dbReference>
<dbReference type="FunFam" id="1.10.238.10:FF:000011">
    <property type="entry name" value="Mitochondrial Rho GTPase"/>
    <property type="match status" value="1"/>
</dbReference>
<evidence type="ECO:0000256" key="8">
    <source>
        <dbReference type="ARBA" id="ARBA00022801"/>
    </source>
</evidence>
<keyword evidence="13" id="KW-0472">Membrane</keyword>
<evidence type="ECO:0000256" key="13">
    <source>
        <dbReference type="ARBA" id="ARBA00023136"/>
    </source>
</evidence>
<dbReference type="STRING" id="418985.A0A1V9XSE6"/>
<keyword evidence="12" id="KW-0342">GTP-binding</keyword>
<dbReference type="InterPro" id="IPR003578">
    <property type="entry name" value="Small_GTPase_Rho"/>
</dbReference>
<dbReference type="SMART" id="SM00173">
    <property type="entry name" value="RAS"/>
    <property type="match status" value="1"/>
</dbReference>
<keyword evidence="7" id="KW-1000">Mitochondrion outer membrane</keyword>
<protein>
    <submittedName>
        <fullName evidence="16">Mitochondrial Rho GTPase 1-like</fullName>
    </submittedName>
</protein>
<evidence type="ECO:0000256" key="6">
    <source>
        <dbReference type="ARBA" id="ARBA00022741"/>
    </source>
</evidence>
<dbReference type="GO" id="GO:0003924">
    <property type="term" value="F:GTPase activity"/>
    <property type="evidence" value="ECO:0007669"/>
    <property type="project" value="InterPro"/>
</dbReference>
<keyword evidence="11" id="KW-0496">Mitochondrion</keyword>
<proteinExistence type="inferred from homology"/>
<keyword evidence="8" id="KW-0378">Hydrolase</keyword>
<name>A0A1V9XSE6_9ACAR</name>
<evidence type="ECO:0000256" key="10">
    <source>
        <dbReference type="ARBA" id="ARBA00022989"/>
    </source>
</evidence>
<dbReference type="FunFam" id="3.40.50.300:FF:000170">
    <property type="entry name" value="Mitochondrial Rho GTPase"/>
    <property type="match status" value="1"/>
</dbReference>
<dbReference type="GO" id="GO:0005525">
    <property type="term" value="F:GTP binding"/>
    <property type="evidence" value="ECO:0007669"/>
    <property type="project" value="UniProtKB-KW"/>
</dbReference>
<dbReference type="CDD" id="cd01892">
    <property type="entry name" value="Miro2"/>
    <property type="match status" value="1"/>
</dbReference>
<dbReference type="GO" id="GO:0005741">
    <property type="term" value="C:mitochondrial outer membrane"/>
    <property type="evidence" value="ECO:0007669"/>
    <property type="project" value="UniProtKB-SubCell"/>
</dbReference>
<comment type="caution">
    <text evidence="16">The sequence shown here is derived from an EMBL/GenBank/DDBJ whole genome shotgun (WGS) entry which is preliminary data.</text>
</comment>
<feature type="domain" description="EF-hand" evidence="14">
    <location>
        <begin position="460"/>
        <end position="495"/>
    </location>
</feature>
<comment type="similarity">
    <text evidence="2">Belongs to the mitochondrial Rho GTPase family.</text>
</comment>
<dbReference type="InterPro" id="IPR020860">
    <property type="entry name" value="MIRO_dom"/>
</dbReference>
<evidence type="ECO:0000259" key="14">
    <source>
        <dbReference type="PROSITE" id="PS50222"/>
    </source>
</evidence>
<evidence type="ECO:0000256" key="5">
    <source>
        <dbReference type="ARBA" id="ARBA00022737"/>
    </source>
</evidence>
<dbReference type="SMART" id="SM00174">
    <property type="entry name" value="RHO"/>
    <property type="match status" value="1"/>
</dbReference>
<feature type="domain" description="Miro" evidence="15">
    <location>
        <begin position="572"/>
        <end position="743"/>
    </location>
</feature>
<dbReference type="CDD" id="cd01893">
    <property type="entry name" value="Miro1"/>
    <property type="match status" value="1"/>
</dbReference>
<dbReference type="OrthoDB" id="10020961at2759"/>
<feature type="domain" description="Miro" evidence="15">
    <location>
        <begin position="151"/>
        <end position="317"/>
    </location>
</feature>
<dbReference type="FunCoup" id="A0A1V9XSE6">
    <property type="interactions" value="1260"/>
</dbReference>
<evidence type="ECO:0000256" key="9">
    <source>
        <dbReference type="ARBA" id="ARBA00022837"/>
    </source>
</evidence>
<dbReference type="GO" id="GO:0022412">
    <property type="term" value="P:cellular process involved in reproduction in multicellular organism"/>
    <property type="evidence" value="ECO:0007669"/>
    <property type="project" value="UniProtKB-ARBA"/>
</dbReference>
<sequence length="805" mass="89730">MHVRLASQRQTEDTECVHLARQSVVTSHIVCVSNYGHSDITSGDQAAVEVSHKPAQPDLTLQPEASCHLCRVFGPASTQAAAVGKAAARPQKLGIRPPVAVDQGSGTLGRFGPSASSAGGAAGIMCQKNCRGECDCESTGEPMGGGQRGLKSDVRILLVGDPGVGKTSLILSLVSEEFPENVPPRAEEITIPADVTPEKVPTHIVDYTAQEQTDEELSDEILRSNVICVVYSVVDDETIERISSYWLPFIRHVLGEEHRTPVVLVGNKDDLVNYSSLELTLPIMNQNQEVESCVECSAKTLKNISELFYYAQKAVLHPTGPLYVPHERELTDKCRRALTRVFRVSDFNNDGALNDHELDQLQRRCFDAPLEPQAMQDIKWLVFRQLPEGVKEREGDPKYGGLTLAGFLFLHKLFIQRGRHETTWTILRKFGYDDSLYLSREYLFPKIRVPAGSTTELTAEGYNFLRTLFDKYDSDLDGALCPNELEHLFQVCPVIPWGPDMIYTVATNERRYITKAGYMAMWTLTTSIDVTKTMEYLAYLGFMTVTGETTQLAAVQVTRDKQLDLHLKQTMRTVFHCHVIGPQGAGKTSFLQGFLGRNAAETERIPRAHLPRYTVSSVPVYSQEKYLILHEIDIFGMQDHLTPPELHCDVVCLLYDASNPKSFEYIACIYRKYFEKSRVPVLVVASKCDRSQVTQEFAQQPDEFCALHKLPPPQMFTTKPGTSSGSARVPRDIYIRLATMAAYPNLKRLVHVLQSRPSWIGECTNQIMELPPEVTAWMKVGLGAAAVTVMGLLLMRTLKNANAAN</sequence>
<accession>A0A1V9XSE6</accession>
<dbReference type="PROSITE" id="PS51423">
    <property type="entry name" value="MIRO"/>
    <property type="match status" value="2"/>
</dbReference>
<dbReference type="InterPro" id="IPR011992">
    <property type="entry name" value="EF-hand-dom_pair"/>
</dbReference>
<evidence type="ECO:0000259" key="15">
    <source>
        <dbReference type="PROSITE" id="PS51423"/>
    </source>
</evidence>
<dbReference type="EMBL" id="MNPL01004831">
    <property type="protein sequence ID" value="OQR76430.1"/>
    <property type="molecule type" value="Genomic_DNA"/>
</dbReference>
<evidence type="ECO:0000256" key="3">
    <source>
        <dbReference type="ARBA" id="ARBA00022692"/>
    </source>
</evidence>
<dbReference type="InterPro" id="IPR013566">
    <property type="entry name" value="EF_hand_assoc_1"/>
</dbReference>
<dbReference type="PROSITE" id="PS50222">
    <property type="entry name" value="EF_HAND_2"/>
    <property type="match status" value="1"/>
</dbReference>
<gene>
    <name evidence="16" type="ORF">BIW11_03076</name>
</gene>
<dbReference type="GO" id="GO:0035006">
    <property type="term" value="P:melanization defense response"/>
    <property type="evidence" value="ECO:0007669"/>
    <property type="project" value="UniProtKB-ARBA"/>
</dbReference>